<keyword evidence="4" id="KW-0963">Cytoplasm</keyword>
<dbReference type="PANTHER" id="PTHR33602">
    <property type="entry name" value="REGULATORY PROTEIN RECX FAMILY PROTEIN"/>
    <property type="match status" value="1"/>
</dbReference>
<reference evidence="8 9" key="1">
    <citation type="submission" date="2024-04" db="EMBL/GenBank/DDBJ databases">
        <title>Novel genus in family Flammeovirgaceae.</title>
        <authorList>
            <person name="Nguyen T.H."/>
            <person name="Vuong T.Q."/>
            <person name="Le H."/>
            <person name="Kim S.-G."/>
        </authorList>
    </citation>
    <scope>NUCLEOTIDE SEQUENCE [LARGE SCALE GENOMIC DNA]</scope>
    <source>
        <strain evidence="8 9">JCM 23209</strain>
    </source>
</reference>
<evidence type="ECO:0000256" key="3">
    <source>
        <dbReference type="ARBA" id="ARBA00018111"/>
    </source>
</evidence>
<name>A0AAW9S945_9BACT</name>
<keyword evidence="9" id="KW-1185">Reference proteome</keyword>
<dbReference type="InterPro" id="IPR053926">
    <property type="entry name" value="RecX_HTH_1st"/>
</dbReference>
<organism evidence="8 9">
    <name type="scientific">Rapidithrix thailandica</name>
    <dbReference type="NCBI Taxonomy" id="413964"/>
    <lineage>
        <taxon>Bacteria</taxon>
        <taxon>Pseudomonadati</taxon>
        <taxon>Bacteroidota</taxon>
        <taxon>Cytophagia</taxon>
        <taxon>Cytophagales</taxon>
        <taxon>Flammeovirgaceae</taxon>
        <taxon>Rapidithrix</taxon>
    </lineage>
</organism>
<dbReference type="InterPro" id="IPR036388">
    <property type="entry name" value="WH-like_DNA-bd_sf"/>
</dbReference>
<dbReference type="RefSeq" id="WP_346821744.1">
    <property type="nucleotide sequence ID" value="NZ_JBDKWZ010000007.1"/>
</dbReference>
<evidence type="ECO:0000256" key="4">
    <source>
        <dbReference type="ARBA" id="ARBA00022490"/>
    </source>
</evidence>
<feature type="domain" description="RecX first three-helical" evidence="7">
    <location>
        <begin position="12"/>
        <end position="51"/>
    </location>
</feature>
<feature type="domain" description="RecX second three-helical" evidence="5">
    <location>
        <begin position="58"/>
        <end position="96"/>
    </location>
</feature>
<accession>A0AAW9S945</accession>
<evidence type="ECO:0000259" key="5">
    <source>
        <dbReference type="Pfam" id="PF02631"/>
    </source>
</evidence>
<comment type="similarity">
    <text evidence="2">Belongs to the RecX family.</text>
</comment>
<dbReference type="PANTHER" id="PTHR33602:SF1">
    <property type="entry name" value="REGULATORY PROTEIN RECX FAMILY PROTEIN"/>
    <property type="match status" value="1"/>
</dbReference>
<evidence type="ECO:0000313" key="9">
    <source>
        <dbReference type="Proteomes" id="UP001403385"/>
    </source>
</evidence>
<dbReference type="InterPro" id="IPR003783">
    <property type="entry name" value="Regulatory_RecX"/>
</dbReference>
<dbReference type="AlphaFoldDB" id="A0AAW9S945"/>
<evidence type="ECO:0000256" key="1">
    <source>
        <dbReference type="ARBA" id="ARBA00004496"/>
    </source>
</evidence>
<comment type="caution">
    <text evidence="8">The sequence shown here is derived from an EMBL/GenBank/DDBJ whole genome shotgun (WGS) entry which is preliminary data.</text>
</comment>
<evidence type="ECO:0000259" key="7">
    <source>
        <dbReference type="Pfam" id="PF21982"/>
    </source>
</evidence>
<dbReference type="Pfam" id="PF21982">
    <property type="entry name" value="RecX_HTH1"/>
    <property type="match status" value="1"/>
</dbReference>
<protein>
    <recommendedName>
        <fullName evidence="3">Regulatory protein RecX</fullName>
    </recommendedName>
</protein>
<evidence type="ECO:0000313" key="8">
    <source>
        <dbReference type="EMBL" id="MEN7548970.1"/>
    </source>
</evidence>
<dbReference type="EMBL" id="JBDKWZ010000007">
    <property type="protein sequence ID" value="MEN7548970.1"/>
    <property type="molecule type" value="Genomic_DNA"/>
</dbReference>
<dbReference type="InterPro" id="IPR053925">
    <property type="entry name" value="RecX_HTH_3rd"/>
</dbReference>
<proteinExistence type="inferred from homology"/>
<dbReference type="Pfam" id="PF02631">
    <property type="entry name" value="RecX_HTH2"/>
    <property type="match status" value="1"/>
</dbReference>
<dbReference type="Proteomes" id="UP001403385">
    <property type="component" value="Unassembled WGS sequence"/>
</dbReference>
<evidence type="ECO:0000256" key="2">
    <source>
        <dbReference type="ARBA" id="ARBA00009695"/>
    </source>
</evidence>
<dbReference type="Pfam" id="PF21981">
    <property type="entry name" value="RecX_HTH3"/>
    <property type="match status" value="1"/>
</dbReference>
<comment type="subcellular location">
    <subcellularLocation>
        <location evidence="1">Cytoplasm</location>
    </subcellularLocation>
</comment>
<dbReference type="InterPro" id="IPR053924">
    <property type="entry name" value="RecX_HTH_2nd"/>
</dbReference>
<feature type="domain" description="RecX third three-helical" evidence="6">
    <location>
        <begin position="106"/>
        <end position="153"/>
    </location>
</feature>
<sequence length="158" mass="18914">MRTSKHYSAKEAMAKMAKYCAYQERCPHEVRQKLYTMGLAYSEVDEVMDWLIDEKFLDEERYARAYVRGKFHFKRWGKIKIRHQLRAKQIPEKMIESGFSEINEDAYFNTLKEIIDQKFSSLQGEDSDLKKKQKCFNFAYGRGFEPELIQKYLNNILP</sequence>
<dbReference type="GO" id="GO:0005737">
    <property type="term" value="C:cytoplasm"/>
    <property type="evidence" value="ECO:0007669"/>
    <property type="project" value="UniProtKB-SubCell"/>
</dbReference>
<gene>
    <name evidence="8" type="ORF">AAG747_13690</name>
</gene>
<evidence type="ECO:0000259" key="6">
    <source>
        <dbReference type="Pfam" id="PF21981"/>
    </source>
</evidence>
<dbReference type="Gene3D" id="1.10.10.10">
    <property type="entry name" value="Winged helix-like DNA-binding domain superfamily/Winged helix DNA-binding domain"/>
    <property type="match status" value="2"/>
</dbReference>
<dbReference type="GO" id="GO:0006282">
    <property type="term" value="P:regulation of DNA repair"/>
    <property type="evidence" value="ECO:0007669"/>
    <property type="project" value="InterPro"/>
</dbReference>